<accession>A0ABX0H223</accession>
<feature type="transmembrane region" description="Helical" evidence="7">
    <location>
        <begin position="12"/>
        <end position="29"/>
    </location>
</feature>
<dbReference type="PROSITE" id="PS50928">
    <property type="entry name" value="ABC_TM1"/>
    <property type="match status" value="1"/>
</dbReference>
<evidence type="ECO:0000259" key="8">
    <source>
        <dbReference type="PROSITE" id="PS50928"/>
    </source>
</evidence>
<evidence type="ECO:0000256" key="4">
    <source>
        <dbReference type="ARBA" id="ARBA00022692"/>
    </source>
</evidence>
<dbReference type="Pfam" id="PF00528">
    <property type="entry name" value="BPD_transp_1"/>
    <property type="match status" value="1"/>
</dbReference>
<dbReference type="Pfam" id="PF19300">
    <property type="entry name" value="BPD_transp_1_N"/>
    <property type="match status" value="1"/>
</dbReference>
<dbReference type="RefSeq" id="WP_166283925.1">
    <property type="nucleotide sequence ID" value="NZ_JAANNP010000033.1"/>
</dbReference>
<dbReference type="InterPro" id="IPR035906">
    <property type="entry name" value="MetI-like_sf"/>
</dbReference>
<evidence type="ECO:0000256" key="7">
    <source>
        <dbReference type="RuleBase" id="RU363032"/>
    </source>
</evidence>
<feature type="transmembrane region" description="Helical" evidence="7">
    <location>
        <begin position="278"/>
        <end position="304"/>
    </location>
</feature>
<keyword evidence="2 7" id="KW-0813">Transport</keyword>
<evidence type="ECO:0000313" key="9">
    <source>
        <dbReference type="EMBL" id="NHC15483.1"/>
    </source>
</evidence>
<evidence type="ECO:0000256" key="1">
    <source>
        <dbReference type="ARBA" id="ARBA00004651"/>
    </source>
</evidence>
<dbReference type="PANTHER" id="PTHR43163:SF7">
    <property type="entry name" value="DIPEPTIDE-TRANSPORT INTEGRAL MEMBRANE PROTEIN ABC TRANSPORTER DPPB-RELATED"/>
    <property type="match status" value="1"/>
</dbReference>
<name>A0ABX0H223_9ACTN</name>
<feature type="transmembrane region" description="Helical" evidence="7">
    <location>
        <begin position="132"/>
        <end position="155"/>
    </location>
</feature>
<protein>
    <submittedName>
        <fullName evidence="9">ABC transporter permease</fullName>
    </submittedName>
</protein>
<dbReference type="InterPro" id="IPR000515">
    <property type="entry name" value="MetI-like"/>
</dbReference>
<feature type="transmembrane region" description="Helical" evidence="7">
    <location>
        <begin position="175"/>
        <end position="192"/>
    </location>
</feature>
<evidence type="ECO:0000256" key="6">
    <source>
        <dbReference type="ARBA" id="ARBA00023136"/>
    </source>
</evidence>
<dbReference type="PANTHER" id="PTHR43163">
    <property type="entry name" value="DIPEPTIDE TRANSPORT SYSTEM PERMEASE PROTEIN DPPB-RELATED"/>
    <property type="match status" value="1"/>
</dbReference>
<evidence type="ECO:0000256" key="2">
    <source>
        <dbReference type="ARBA" id="ARBA00022448"/>
    </source>
</evidence>
<dbReference type="InterPro" id="IPR045621">
    <property type="entry name" value="BPD_transp_1_N"/>
</dbReference>
<sequence length="311" mass="33777">MGRYAARRILQMIPVFFGTTFLIFAMVYATPGDPVQRLSGEKRPDPSRAAFLRAEYNLNDPLVVQYGKYMGKLATGDLGKTFNERPVSDLLKQQWPVSVKLTLTGLGIQAFLGLGLGLLAGLRRGGVVDKAVLFTTLLFVSFPAFVMAFILQFFIGVQGRDVFHLPVAGTTQGWPVAYILPGLTTALLGLAYSSRLTRTSIVENLRADYVRTAVAKGLPRRRVVGVHTLRNSLIPVVTFLGTEVGTIFGTAIVTESIFNLNGLGRQIASSARAGEAPVVVGLVTLLVLVYVSATLIVDLLYGVLDPRIRYD</sequence>
<reference evidence="9 10" key="1">
    <citation type="submission" date="2020-03" db="EMBL/GenBank/DDBJ databases">
        <title>Two novel Motilibacter sp.</title>
        <authorList>
            <person name="Liu S."/>
        </authorList>
    </citation>
    <scope>NUCLEOTIDE SEQUENCE [LARGE SCALE GENOMIC DNA]</scope>
    <source>
        <strain evidence="9 10">E257</strain>
    </source>
</reference>
<gene>
    <name evidence="9" type="ORF">G9H71_17020</name>
</gene>
<feature type="transmembrane region" description="Helical" evidence="7">
    <location>
        <begin position="236"/>
        <end position="258"/>
    </location>
</feature>
<evidence type="ECO:0000313" key="10">
    <source>
        <dbReference type="Proteomes" id="UP000800981"/>
    </source>
</evidence>
<evidence type="ECO:0000256" key="3">
    <source>
        <dbReference type="ARBA" id="ARBA00022475"/>
    </source>
</evidence>
<comment type="caution">
    <text evidence="9">The sequence shown here is derived from an EMBL/GenBank/DDBJ whole genome shotgun (WGS) entry which is preliminary data.</text>
</comment>
<dbReference type="EMBL" id="JAANNP010000033">
    <property type="protein sequence ID" value="NHC15483.1"/>
    <property type="molecule type" value="Genomic_DNA"/>
</dbReference>
<keyword evidence="10" id="KW-1185">Reference proteome</keyword>
<organism evidence="9 10">
    <name type="scientific">Motilibacter deserti</name>
    <dbReference type="NCBI Taxonomy" id="2714956"/>
    <lineage>
        <taxon>Bacteria</taxon>
        <taxon>Bacillati</taxon>
        <taxon>Actinomycetota</taxon>
        <taxon>Actinomycetes</taxon>
        <taxon>Motilibacterales</taxon>
        <taxon>Motilibacteraceae</taxon>
        <taxon>Motilibacter</taxon>
    </lineage>
</organism>
<feature type="transmembrane region" description="Helical" evidence="7">
    <location>
        <begin position="101"/>
        <end position="120"/>
    </location>
</feature>
<dbReference type="Gene3D" id="1.10.3720.10">
    <property type="entry name" value="MetI-like"/>
    <property type="match status" value="1"/>
</dbReference>
<evidence type="ECO:0000256" key="5">
    <source>
        <dbReference type="ARBA" id="ARBA00022989"/>
    </source>
</evidence>
<comment type="similarity">
    <text evidence="7">Belongs to the binding-protein-dependent transport system permease family.</text>
</comment>
<keyword evidence="6 7" id="KW-0472">Membrane</keyword>
<keyword evidence="5 7" id="KW-1133">Transmembrane helix</keyword>
<dbReference type="CDD" id="cd06261">
    <property type="entry name" value="TM_PBP2"/>
    <property type="match status" value="1"/>
</dbReference>
<keyword evidence="4 7" id="KW-0812">Transmembrane</keyword>
<dbReference type="SUPFAM" id="SSF161098">
    <property type="entry name" value="MetI-like"/>
    <property type="match status" value="1"/>
</dbReference>
<dbReference type="Proteomes" id="UP000800981">
    <property type="component" value="Unassembled WGS sequence"/>
</dbReference>
<proteinExistence type="inferred from homology"/>
<keyword evidence="3" id="KW-1003">Cell membrane</keyword>
<feature type="domain" description="ABC transmembrane type-1" evidence="8">
    <location>
        <begin position="95"/>
        <end position="301"/>
    </location>
</feature>
<comment type="subcellular location">
    <subcellularLocation>
        <location evidence="1 7">Cell membrane</location>
        <topology evidence="1 7">Multi-pass membrane protein</topology>
    </subcellularLocation>
</comment>